<accession>A0A846MXQ8</accession>
<protein>
    <recommendedName>
        <fullName evidence="3">DUF1153 domain-containing protein</fullName>
    </recommendedName>
</protein>
<dbReference type="EMBL" id="JAASRM010000001">
    <property type="protein sequence ID" value="NIK87800.1"/>
    <property type="molecule type" value="Genomic_DNA"/>
</dbReference>
<evidence type="ECO:0008006" key="3">
    <source>
        <dbReference type="Google" id="ProtNLM"/>
    </source>
</evidence>
<dbReference type="Gene3D" id="1.10.10.10">
    <property type="entry name" value="Winged helix-like DNA-binding domain superfamily/Winged helix DNA-binding domain"/>
    <property type="match status" value="1"/>
</dbReference>
<dbReference type="SUPFAM" id="SSF48295">
    <property type="entry name" value="TrpR-like"/>
    <property type="match status" value="1"/>
</dbReference>
<dbReference type="Pfam" id="PF06627">
    <property type="entry name" value="DUF1153"/>
    <property type="match status" value="1"/>
</dbReference>
<dbReference type="InterPro" id="IPR036388">
    <property type="entry name" value="WH-like_DNA-bd_sf"/>
</dbReference>
<organism evidence="1 2">
    <name type="scientific">Rhizomicrobium palustre</name>
    <dbReference type="NCBI Taxonomy" id="189966"/>
    <lineage>
        <taxon>Bacteria</taxon>
        <taxon>Pseudomonadati</taxon>
        <taxon>Pseudomonadota</taxon>
        <taxon>Alphaproteobacteria</taxon>
        <taxon>Micropepsales</taxon>
        <taxon>Micropepsaceae</taxon>
        <taxon>Rhizomicrobium</taxon>
    </lineage>
</organism>
<keyword evidence="2" id="KW-1185">Reference proteome</keyword>
<dbReference type="InterPro" id="IPR009534">
    <property type="entry name" value="DUF1153"/>
</dbReference>
<evidence type="ECO:0000313" key="1">
    <source>
        <dbReference type="EMBL" id="NIK87800.1"/>
    </source>
</evidence>
<proteinExistence type="predicted"/>
<sequence>MIMGEDRRGRASYVIGPDGSPLTMADLPPPNTKRWVIRRKAEVVAAVRGGLLSLDEACRRYTLTVEEFLAWQRAIDRFGMPGLRATRVQQYRN</sequence>
<gene>
    <name evidence="1" type="ORF">FHS83_001118</name>
</gene>
<dbReference type="InterPro" id="IPR010921">
    <property type="entry name" value="Trp_repressor/repl_initiator"/>
</dbReference>
<reference evidence="1 2" key="1">
    <citation type="submission" date="2020-03" db="EMBL/GenBank/DDBJ databases">
        <title>Genomic Encyclopedia of Type Strains, Phase IV (KMG-IV): sequencing the most valuable type-strain genomes for metagenomic binning, comparative biology and taxonomic classification.</title>
        <authorList>
            <person name="Goeker M."/>
        </authorList>
    </citation>
    <scope>NUCLEOTIDE SEQUENCE [LARGE SCALE GENOMIC DNA]</scope>
    <source>
        <strain evidence="1 2">DSM 19867</strain>
    </source>
</reference>
<dbReference type="GO" id="GO:0043565">
    <property type="term" value="F:sequence-specific DNA binding"/>
    <property type="evidence" value="ECO:0007669"/>
    <property type="project" value="InterPro"/>
</dbReference>
<dbReference type="Proteomes" id="UP000570514">
    <property type="component" value="Unassembled WGS sequence"/>
</dbReference>
<comment type="caution">
    <text evidence="1">The sequence shown here is derived from an EMBL/GenBank/DDBJ whole genome shotgun (WGS) entry which is preliminary data.</text>
</comment>
<name>A0A846MXQ8_9PROT</name>
<evidence type="ECO:0000313" key="2">
    <source>
        <dbReference type="Proteomes" id="UP000570514"/>
    </source>
</evidence>
<dbReference type="AlphaFoldDB" id="A0A846MXQ8"/>